<dbReference type="Proteomes" id="UP000294933">
    <property type="component" value="Unassembled WGS sequence"/>
</dbReference>
<dbReference type="EMBL" id="ML170183">
    <property type="protein sequence ID" value="TDL21025.1"/>
    <property type="molecule type" value="Genomic_DNA"/>
</dbReference>
<organism evidence="1 2">
    <name type="scientific">Rickenella mellea</name>
    <dbReference type="NCBI Taxonomy" id="50990"/>
    <lineage>
        <taxon>Eukaryota</taxon>
        <taxon>Fungi</taxon>
        <taxon>Dikarya</taxon>
        <taxon>Basidiomycota</taxon>
        <taxon>Agaricomycotina</taxon>
        <taxon>Agaricomycetes</taxon>
        <taxon>Hymenochaetales</taxon>
        <taxon>Rickenellaceae</taxon>
        <taxon>Rickenella</taxon>
    </lineage>
</organism>
<dbReference type="VEuPathDB" id="FungiDB:BD410DRAFT_314063"/>
<reference evidence="1 2" key="1">
    <citation type="submission" date="2018-06" db="EMBL/GenBank/DDBJ databases">
        <title>A transcriptomic atlas of mushroom development highlights an independent origin of complex multicellularity.</title>
        <authorList>
            <consortium name="DOE Joint Genome Institute"/>
            <person name="Krizsan K."/>
            <person name="Almasi E."/>
            <person name="Merenyi Z."/>
            <person name="Sahu N."/>
            <person name="Viragh M."/>
            <person name="Koszo T."/>
            <person name="Mondo S."/>
            <person name="Kiss B."/>
            <person name="Balint B."/>
            <person name="Kues U."/>
            <person name="Barry K."/>
            <person name="Hegedus J.C."/>
            <person name="Henrissat B."/>
            <person name="Johnson J."/>
            <person name="Lipzen A."/>
            <person name="Ohm R."/>
            <person name="Nagy I."/>
            <person name="Pangilinan J."/>
            <person name="Yan J."/>
            <person name="Xiong Y."/>
            <person name="Grigoriev I.V."/>
            <person name="Hibbett D.S."/>
            <person name="Nagy L.G."/>
        </authorList>
    </citation>
    <scope>NUCLEOTIDE SEQUENCE [LARGE SCALE GENOMIC DNA]</scope>
    <source>
        <strain evidence="1 2">SZMC22713</strain>
    </source>
</reference>
<proteinExistence type="predicted"/>
<dbReference type="AlphaFoldDB" id="A0A4Y7Q0U5"/>
<evidence type="ECO:0000313" key="2">
    <source>
        <dbReference type="Proteomes" id="UP000294933"/>
    </source>
</evidence>
<evidence type="ECO:0000313" key="1">
    <source>
        <dbReference type="EMBL" id="TDL21025.1"/>
    </source>
</evidence>
<gene>
    <name evidence="1" type="ORF">BD410DRAFT_314063</name>
</gene>
<keyword evidence="2" id="KW-1185">Reference proteome</keyword>
<protein>
    <submittedName>
        <fullName evidence="1">Uncharacterized protein</fullName>
    </submittedName>
</protein>
<sequence>MHRQHFCPTSMRVARRECTYFRRYRLHAEVRFTRGWRRAPGIRSWTKMDCLRGRGWTMENVKLIPYTVLLPLPTSSLKFASSHGYFNYTLAENIQRDCTTMGDGSSLISRHVLR</sequence>
<accession>A0A4Y7Q0U5</accession>
<name>A0A4Y7Q0U5_9AGAM</name>